<proteinExistence type="predicted"/>
<dbReference type="Proteomes" id="UP001287356">
    <property type="component" value="Unassembled WGS sequence"/>
</dbReference>
<feature type="signal peptide" evidence="1">
    <location>
        <begin position="1"/>
        <end position="17"/>
    </location>
</feature>
<reference evidence="2" key="1">
    <citation type="journal article" date="2023" name="Mol. Phylogenet. Evol.">
        <title>Genome-scale phylogeny and comparative genomics of the fungal order Sordariales.</title>
        <authorList>
            <person name="Hensen N."/>
            <person name="Bonometti L."/>
            <person name="Westerberg I."/>
            <person name="Brannstrom I.O."/>
            <person name="Guillou S."/>
            <person name="Cros-Aarteil S."/>
            <person name="Calhoun S."/>
            <person name="Haridas S."/>
            <person name="Kuo A."/>
            <person name="Mondo S."/>
            <person name="Pangilinan J."/>
            <person name="Riley R."/>
            <person name="LaButti K."/>
            <person name="Andreopoulos B."/>
            <person name="Lipzen A."/>
            <person name="Chen C."/>
            <person name="Yan M."/>
            <person name="Daum C."/>
            <person name="Ng V."/>
            <person name="Clum A."/>
            <person name="Steindorff A."/>
            <person name="Ohm R.A."/>
            <person name="Martin F."/>
            <person name="Silar P."/>
            <person name="Natvig D.O."/>
            <person name="Lalanne C."/>
            <person name="Gautier V."/>
            <person name="Ament-Velasquez S.L."/>
            <person name="Kruys A."/>
            <person name="Hutchinson M.I."/>
            <person name="Powell A.J."/>
            <person name="Barry K."/>
            <person name="Miller A.N."/>
            <person name="Grigoriev I.V."/>
            <person name="Debuchy R."/>
            <person name="Gladieux P."/>
            <person name="Hiltunen Thoren M."/>
            <person name="Johannesson H."/>
        </authorList>
    </citation>
    <scope>NUCLEOTIDE SEQUENCE</scope>
    <source>
        <strain evidence="2">CBS 958.72</strain>
    </source>
</reference>
<protein>
    <recommendedName>
        <fullName evidence="4">Secreted protein</fullName>
    </recommendedName>
</protein>
<reference evidence="2" key="2">
    <citation type="submission" date="2023-06" db="EMBL/GenBank/DDBJ databases">
        <authorList>
            <consortium name="Lawrence Berkeley National Laboratory"/>
            <person name="Haridas S."/>
            <person name="Hensen N."/>
            <person name="Bonometti L."/>
            <person name="Westerberg I."/>
            <person name="Brannstrom I.O."/>
            <person name="Guillou S."/>
            <person name="Cros-Aarteil S."/>
            <person name="Calhoun S."/>
            <person name="Kuo A."/>
            <person name="Mondo S."/>
            <person name="Pangilinan J."/>
            <person name="Riley R."/>
            <person name="Labutti K."/>
            <person name="Andreopoulos B."/>
            <person name="Lipzen A."/>
            <person name="Chen C."/>
            <person name="Yanf M."/>
            <person name="Daum C."/>
            <person name="Ng V."/>
            <person name="Clum A."/>
            <person name="Steindorff A."/>
            <person name="Ohm R."/>
            <person name="Martin F."/>
            <person name="Silar P."/>
            <person name="Natvig D."/>
            <person name="Lalanne C."/>
            <person name="Gautier V."/>
            <person name="Ament-Velasquez S.L."/>
            <person name="Kruys A."/>
            <person name="Hutchinson M.I."/>
            <person name="Powell A.J."/>
            <person name="Barry K."/>
            <person name="Miller A.N."/>
            <person name="Grigoriev I.V."/>
            <person name="Debuchy R."/>
            <person name="Gladieux P."/>
            <person name="Thoren M.H."/>
            <person name="Johannesson H."/>
        </authorList>
    </citation>
    <scope>NUCLEOTIDE SEQUENCE</scope>
    <source>
        <strain evidence="2">CBS 958.72</strain>
    </source>
</reference>
<dbReference type="EMBL" id="JAULSN010000012">
    <property type="protein sequence ID" value="KAK3361177.1"/>
    <property type="molecule type" value="Genomic_DNA"/>
</dbReference>
<evidence type="ECO:0008006" key="4">
    <source>
        <dbReference type="Google" id="ProtNLM"/>
    </source>
</evidence>
<gene>
    <name evidence="2" type="ORF">B0T24DRAFT_115978</name>
</gene>
<dbReference type="AlphaFoldDB" id="A0AAE0MY29"/>
<feature type="chain" id="PRO_5042014879" description="Secreted protein" evidence="1">
    <location>
        <begin position="18"/>
        <end position="75"/>
    </location>
</feature>
<evidence type="ECO:0000313" key="2">
    <source>
        <dbReference type="EMBL" id="KAK3361177.1"/>
    </source>
</evidence>
<keyword evidence="3" id="KW-1185">Reference proteome</keyword>
<evidence type="ECO:0000313" key="3">
    <source>
        <dbReference type="Proteomes" id="UP001287356"/>
    </source>
</evidence>
<evidence type="ECO:0000256" key="1">
    <source>
        <dbReference type="SAM" id="SignalP"/>
    </source>
</evidence>
<organism evidence="2 3">
    <name type="scientific">Lasiosphaeria ovina</name>
    <dbReference type="NCBI Taxonomy" id="92902"/>
    <lineage>
        <taxon>Eukaryota</taxon>
        <taxon>Fungi</taxon>
        <taxon>Dikarya</taxon>
        <taxon>Ascomycota</taxon>
        <taxon>Pezizomycotina</taxon>
        <taxon>Sordariomycetes</taxon>
        <taxon>Sordariomycetidae</taxon>
        <taxon>Sordariales</taxon>
        <taxon>Lasiosphaeriaceae</taxon>
        <taxon>Lasiosphaeria</taxon>
    </lineage>
</organism>
<comment type="caution">
    <text evidence="2">The sequence shown here is derived from an EMBL/GenBank/DDBJ whole genome shotgun (WGS) entry which is preliminary data.</text>
</comment>
<name>A0AAE0MY29_9PEZI</name>
<sequence>MVSVIVLALALSFGLLCCPTRICNVSPPTSRPSRRSNGFLPLPLFFPSSLGPGANRRSLAALGLPARANEGTGKE</sequence>
<accession>A0AAE0MY29</accession>
<keyword evidence="1" id="KW-0732">Signal</keyword>